<sequence length="44" mass="4662">MAKVNIPVHGDRTGRVAFTAPADAVALMPPRRSDVSGACILFPR</sequence>
<geneLocation type="plasmid" evidence="1">
    <name>p707804-3FII</name>
</geneLocation>
<keyword evidence="1" id="KW-0614">Plasmid</keyword>
<dbReference type="EMBL" id="MH909329">
    <property type="protein sequence ID" value="QBQ66496.1"/>
    <property type="molecule type" value="Genomic_DNA"/>
</dbReference>
<accession>A0A482M1G9</accession>
<protein>
    <submittedName>
        <fullName evidence="1">Uncharacterized protein</fullName>
    </submittedName>
</protein>
<proteinExistence type="predicted"/>
<name>A0A482M1G9_9ENTR</name>
<organism evidence="1">
    <name type="scientific">Leclercia adecarboxylata</name>
    <dbReference type="NCBI Taxonomy" id="83655"/>
    <lineage>
        <taxon>Bacteria</taxon>
        <taxon>Pseudomonadati</taxon>
        <taxon>Pseudomonadota</taxon>
        <taxon>Gammaproteobacteria</taxon>
        <taxon>Enterobacterales</taxon>
        <taxon>Enterobacteriaceae</taxon>
        <taxon>Leclercia</taxon>
    </lineage>
</organism>
<dbReference type="AlphaFoldDB" id="A0A482M1G9"/>
<evidence type="ECO:0000313" key="1">
    <source>
        <dbReference type="EMBL" id="QBQ66496.1"/>
    </source>
</evidence>
<reference evidence="1" key="1">
    <citation type="submission" date="2018-09" db="EMBL/GenBank/DDBJ databases">
        <authorList>
            <person name="Yuan Q."/>
            <person name="Jiang X."/>
            <person name="Jing Y."/>
            <person name="Cheng Q."/>
            <person name="Zhou D."/>
        </authorList>
    </citation>
    <scope>NUCLEOTIDE SEQUENCE</scope>
    <source>
        <strain evidence="1">150707804</strain>
        <plasmid evidence="1">p707804-3FII</plasmid>
    </source>
</reference>